<protein>
    <recommendedName>
        <fullName evidence="14">Sulfotransferase</fullName>
    </recommendedName>
</protein>
<dbReference type="InterPro" id="IPR027417">
    <property type="entry name" value="P-loop_NTPase"/>
</dbReference>
<comment type="similarity">
    <text evidence="2">Belongs to the sulfotransferase 3 family.</text>
</comment>
<evidence type="ECO:0000256" key="8">
    <source>
        <dbReference type="ARBA" id="ARBA00023136"/>
    </source>
</evidence>
<keyword evidence="9" id="KW-0325">Glycoprotein</keyword>
<keyword evidence="4 11" id="KW-0812">Transmembrane</keyword>
<keyword evidence="5" id="KW-0735">Signal-anchor</keyword>
<keyword evidence="8 11" id="KW-0472">Membrane</keyword>
<evidence type="ECO:0000256" key="1">
    <source>
        <dbReference type="ARBA" id="ARBA00004323"/>
    </source>
</evidence>
<name>A0A9N8EQJ6_9STRA</name>
<proteinExistence type="inferred from homology"/>
<dbReference type="Pfam" id="PF03567">
    <property type="entry name" value="Sulfotransfer_2"/>
    <property type="match status" value="1"/>
</dbReference>
<dbReference type="SUPFAM" id="SSF52540">
    <property type="entry name" value="P-loop containing nucleoside triphosphate hydrolases"/>
    <property type="match status" value="1"/>
</dbReference>
<dbReference type="InterPro" id="IPR007734">
    <property type="entry name" value="Heparan_SO4_2-O-STrfase"/>
</dbReference>
<sequence>MRIKISRSSNKTTARVNQGQQLTGARNGNNGSTQPEGTRRVCGFVCTHFLCAFLVFLACYRWKHLLPGYESEGSQWSKSKLSNEAATSVSATATTTLPPAVPPASSSKALDFSAPSLVDPSTVKRIFWMHVPKTGGSFFLPIFFQFCPKALAAERAAVGPGQQIDKEHLFDQWLLKNYPPEKWCNKNLMFYNMPCPGCHHHYSEHPNEEFFSLTVFRDPTERLWSGYRYNRQGSWQSDSNSTFYEFIREPNIMNCQLKMVLGHDCCKQNRQQIENMRLNVSLAIERVSQPRFFFGITERWAETMCLFHRWFGGEVLSDVDFHNNRKGRTLPPGKYRDDVPPHQELEWFEAIVPIFEARLKAANCLAYSPP</sequence>
<dbReference type="PANTHER" id="PTHR12129">
    <property type="entry name" value="HEPARAN SULFATE 2-O-SULFOTRANSFERASE"/>
    <property type="match status" value="1"/>
</dbReference>
<evidence type="ECO:0000256" key="6">
    <source>
        <dbReference type="ARBA" id="ARBA00022989"/>
    </source>
</evidence>
<comment type="caution">
    <text evidence="12">The sequence shown here is derived from an EMBL/GenBank/DDBJ whole genome shotgun (WGS) entry which is preliminary data.</text>
</comment>
<evidence type="ECO:0000256" key="3">
    <source>
        <dbReference type="ARBA" id="ARBA00022679"/>
    </source>
</evidence>
<dbReference type="GO" id="GO:0000139">
    <property type="term" value="C:Golgi membrane"/>
    <property type="evidence" value="ECO:0007669"/>
    <property type="project" value="UniProtKB-SubCell"/>
</dbReference>
<evidence type="ECO:0000256" key="11">
    <source>
        <dbReference type="SAM" id="Phobius"/>
    </source>
</evidence>
<evidence type="ECO:0000256" key="7">
    <source>
        <dbReference type="ARBA" id="ARBA00023034"/>
    </source>
</evidence>
<evidence type="ECO:0000256" key="5">
    <source>
        <dbReference type="ARBA" id="ARBA00022968"/>
    </source>
</evidence>
<evidence type="ECO:0000256" key="9">
    <source>
        <dbReference type="ARBA" id="ARBA00023180"/>
    </source>
</evidence>
<evidence type="ECO:0000256" key="4">
    <source>
        <dbReference type="ARBA" id="ARBA00022692"/>
    </source>
</evidence>
<evidence type="ECO:0000313" key="13">
    <source>
        <dbReference type="Proteomes" id="UP001153069"/>
    </source>
</evidence>
<accession>A0A9N8EQJ6</accession>
<dbReference type="PANTHER" id="PTHR12129:SF15">
    <property type="entry name" value="URONYL 2-SULFOTRANSFERASE"/>
    <property type="match status" value="1"/>
</dbReference>
<gene>
    <name evidence="12" type="ORF">SEMRO_1789_G297690.1</name>
</gene>
<dbReference type="Gene3D" id="3.40.50.300">
    <property type="entry name" value="P-loop containing nucleotide triphosphate hydrolases"/>
    <property type="match status" value="1"/>
</dbReference>
<evidence type="ECO:0000256" key="10">
    <source>
        <dbReference type="SAM" id="MobiDB-lite"/>
    </source>
</evidence>
<comment type="subcellular location">
    <subcellularLocation>
        <location evidence="1">Golgi apparatus membrane</location>
        <topology evidence="1">Single-pass type II membrane protein</topology>
    </subcellularLocation>
</comment>
<evidence type="ECO:0000256" key="2">
    <source>
        <dbReference type="ARBA" id="ARBA00010569"/>
    </source>
</evidence>
<dbReference type="Proteomes" id="UP001153069">
    <property type="component" value="Unassembled WGS sequence"/>
</dbReference>
<keyword evidence="13" id="KW-1185">Reference proteome</keyword>
<evidence type="ECO:0000313" key="12">
    <source>
        <dbReference type="EMBL" id="CAB9526177.1"/>
    </source>
</evidence>
<reference evidence="12" key="1">
    <citation type="submission" date="2020-06" db="EMBL/GenBank/DDBJ databases">
        <authorList>
            <consortium name="Plant Systems Biology data submission"/>
        </authorList>
    </citation>
    <scope>NUCLEOTIDE SEQUENCE</scope>
    <source>
        <strain evidence="12">D6</strain>
    </source>
</reference>
<keyword evidence="6 11" id="KW-1133">Transmembrane helix</keyword>
<dbReference type="GO" id="GO:0008146">
    <property type="term" value="F:sulfotransferase activity"/>
    <property type="evidence" value="ECO:0007669"/>
    <property type="project" value="InterPro"/>
</dbReference>
<feature type="transmembrane region" description="Helical" evidence="11">
    <location>
        <begin position="41"/>
        <end position="63"/>
    </location>
</feature>
<keyword evidence="7" id="KW-0333">Golgi apparatus</keyword>
<feature type="region of interest" description="Disordered" evidence="10">
    <location>
        <begin position="1"/>
        <end position="35"/>
    </location>
</feature>
<dbReference type="AlphaFoldDB" id="A0A9N8EQJ6"/>
<evidence type="ECO:0008006" key="14">
    <source>
        <dbReference type="Google" id="ProtNLM"/>
    </source>
</evidence>
<dbReference type="InterPro" id="IPR005331">
    <property type="entry name" value="Sulfotransferase"/>
</dbReference>
<organism evidence="12 13">
    <name type="scientific">Seminavis robusta</name>
    <dbReference type="NCBI Taxonomy" id="568900"/>
    <lineage>
        <taxon>Eukaryota</taxon>
        <taxon>Sar</taxon>
        <taxon>Stramenopiles</taxon>
        <taxon>Ochrophyta</taxon>
        <taxon>Bacillariophyta</taxon>
        <taxon>Bacillariophyceae</taxon>
        <taxon>Bacillariophycidae</taxon>
        <taxon>Naviculales</taxon>
        <taxon>Naviculaceae</taxon>
        <taxon>Seminavis</taxon>
    </lineage>
</organism>
<dbReference type="OrthoDB" id="200177at2759"/>
<keyword evidence="3" id="KW-0808">Transferase</keyword>
<dbReference type="EMBL" id="CAICTM010001787">
    <property type="protein sequence ID" value="CAB9526177.1"/>
    <property type="molecule type" value="Genomic_DNA"/>
</dbReference>